<gene>
    <name evidence="1" type="ORF">PROVRUST_08403</name>
</gene>
<protein>
    <submittedName>
        <fullName evidence="1">Uncharacterized protein</fullName>
    </submittedName>
</protein>
<proteinExistence type="predicted"/>
<dbReference type="HOGENOM" id="CLU_3238225_0_0_6"/>
<sequence>MYSVFNYLLLVIWVYFSDIFEEKKKAPNGAMVIILNNPDFLSD</sequence>
<dbReference type="EMBL" id="ABXV02000074">
    <property type="protein sequence ID" value="EFB70465.1"/>
    <property type="molecule type" value="Genomic_DNA"/>
</dbReference>
<comment type="caution">
    <text evidence="1">The sequence shown here is derived from an EMBL/GenBank/DDBJ whole genome shotgun (WGS) entry which is preliminary data.</text>
</comment>
<accession>D1P822</accession>
<evidence type="ECO:0000313" key="2">
    <source>
        <dbReference type="Proteomes" id="UP000005512"/>
    </source>
</evidence>
<name>D1P822_9GAMM</name>
<evidence type="ECO:0000313" key="1">
    <source>
        <dbReference type="EMBL" id="EFB70465.1"/>
    </source>
</evidence>
<reference evidence="1" key="1">
    <citation type="submission" date="2009-12" db="EMBL/GenBank/DDBJ databases">
        <authorList>
            <person name="Weinstock G."/>
            <person name="Sodergren E."/>
            <person name="Clifton S."/>
            <person name="Fulton L."/>
            <person name="Fulton B."/>
            <person name="Courtney L."/>
            <person name="Fronick C."/>
            <person name="Harrison M."/>
            <person name="Strong C."/>
            <person name="Farmer C."/>
            <person name="Delahaunty K."/>
            <person name="Markovic C."/>
            <person name="Hall O."/>
            <person name="Minx P."/>
            <person name="Tomlinson C."/>
            <person name="Mitreva M."/>
            <person name="Nelson J."/>
            <person name="Hou S."/>
            <person name="Wollam A."/>
            <person name="Pepin K.H."/>
            <person name="Johnson M."/>
            <person name="Bhonagiri V."/>
            <person name="Nash W.E."/>
            <person name="Warren W."/>
            <person name="Chinwalla A."/>
            <person name="Mardis E.R."/>
            <person name="Wilson R.K."/>
        </authorList>
    </citation>
    <scope>NUCLEOTIDE SEQUENCE [LARGE SCALE GENOMIC DNA]</scope>
    <source>
        <strain evidence="1">DSM 4541</strain>
    </source>
</reference>
<keyword evidence="2" id="KW-1185">Reference proteome</keyword>
<organism evidence="1 2">
    <name type="scientific">Providencia rustigianii DSM 4541</name>
    <dbReference type="NCBI Taxonomy" id="500637"/>
    <lineage>
        <taxon>Bacteria</taxon>
        <taxon>Pseudomonadati</taxon>
        <taxon>Pseudomonadota</taxon>
        <taxon>Gammaproteobacteria</taxon>
        <taxon>Enterobacterales</taxon>
        <taxon>Morganellaceae</taxon>
        <taxon>Providencia</taxon>
    </lineage>
</organism>
<dbReference type="Proteomes" id="UP000005512">
    <property type="component" value="Unassembled WGS sequence"/>
</dbReference>
<dbReference type="AlphaFoldDB" id="D1P822"/>